<evidence type="ECO:0000313" key="2">
    <source>
        <dbReference type="Proteomes" id="UP000827544"/>
    </source>
</evidence>
<reference evidence="1" key="1">
    <citation type="submission" date="2021-10" db="EMBL/GenBank/DDBJ databases">
        <authorList>
            <person name="Lavering E.D."/>
            <person name="James R."/>
            <person name="Fairholm J.D."/>
            <person name="Ogilvie B.H."/>
            <person name="Thurgood T.L."/>
            <person name="Robison R.A."/>
            <person name="Grose J.H."/>
        </authorList>
    </citation>
    <scope>NUCLEOTIDE SEQUENCE</scope>
</reference>
<keyword evidence="2" id="KW-1185">Reference proteome</keyword>
<evidence type="ECO:0000313" key="1">
    <source>
        <dbReference type="EMBL" id="UGO51014.1"/>
    </source>
</evidence>
<dbReference type="Proteomes" id="UP000827544">
    <property type="component" value="Segment"/>
</dbReference>
<gene>
    <name evidence="1" type="ORF">NATE_161</name>
</gene>
<sequence>MFQREFQVNGTIFRGRIVEGTSEVTPSGIVFPHEYQLSNLRFTTFNQKGLEELIEEATTILDKLKELNKEG</sequence>
<organism evidence="1 2">
    <name type="scientific">Bacillus phage vB_BanS_Nate</name>
    <dbReference type="NCBI Taxonomy" id="2894788"/>
    <lineage>
        <taxon>Viruses</taxon>
        <taxon>Duplodnaviria</taxon>
        <taxon>Heunggongvirae</taxon>
        <taxon>Uroviricota</taxon>
        <taxon>Caudoviricetes</taxon>
        <taxon>Joanripponvirinae</taxon>
        <taxon>Natevirus</taxon>
        <taxon>Natevirus nate</taxon>
    </lineage>
</organism>
<proteinExistence type="predicted"/>
<protein>
    <submittedName>
        <fullName evidence="1">Uncharacterized protein</fullName>
    </submittedName>
</protein>
<name>A0AAE9CE45_9CAUD</name>
<accession>A0AAE9CE45</accession>
<dbReference type="EMBL" id="OK499992">
    <property type="protein sequence ID" value="UGO51014.1"/>
    <property type="molecule type" value="Genomic_DNA"/>
</dbReference>